<keyword evidence="1" id="KW-1133">Transmembrane helix</keyword>
<keyword evidence="3" id="KW-1185">Reference proteome</keyword>
<evidence type="ECO:0000313" key="2">
    <source>
        <dbReference type="EMBL" id="SNU90454.1"/>
    </source>
</evidence>
<evidence type="ECO:0000313" key="3">
    <source>
        <dbReference type="Proteomes" id="UP000215185"/>
    </source>
</evidence>
<dbReference type="EMBL" id="LT906439">
    <property type="protein sequence ID" value="SNU90454.1"/>
    <property type="molecule type" value="Genomic_DNA"/>
</dbReference>
<keyword evidence="1" id="KW-0812">Transmembrane</keyword>
<dbReference type="AlphaFoldDB" id="A0A239T0H4"/>
<gene>
    <name evidence="2" type="ORF">SAMEA4412692_01876</name>
</gene>
<accession>A0A239T0H4</accession>
<feature type="transmembrane region" description="Helical" evidence="1">
    <location>
        <begin position="17"/>
        <end position="35"/>
    </location>
</feature>
<dbReference type="RefSeq" id="WP_018374055.1">
    <property type="nucleotide sequence ID" value="NZ_LT906439.1"/>
</dbReference>
<dbReference type="STRING" id="1123308.GCA_000380085_01509"/>
<feature type="transmembrane region" description="Helical" evidence="1">
    <location>
        <begin position="47"/>
        <end position="68"/>
    </location>
</feature>
<protein>
    <submittedName>
        <fullName evidence="2">ABC transporter permease</fullName>
    </submittedName>
</protein>
<feature type="transmembrane region" description="Helical" evidence="1">
    <location>
        <begin position="202"/>
        <end position="225"/>
    </location>
</feature>
<proteinExistence type="predicted"/>
<sequence length="231" mass="26631">MNYLKADLYRILKERKLLLSLSILFGLSLLSAFLLNSTPSKEESTTLIQLLTQFLPLFFLAPTNLLFGEDFHHRTINNLIVKRQERTPIFLYKILTNLIINLLYVLFSYSLASLFRLLLGGAVDSEAIWSIFIHQLPIYICIILLASTLFIAFNKINQAYLSFILIVLLFDNILNLITENILHLPAPKSIFLFIALQNTDTHWNSSTITACLFTIIYLASSYYLFKKKELK</sequence>
<dbReference type="OrthoDB" id="2218354at2"/>
<dbReference type="KEGG" id="smen:SAMEA4412692_1876"/>
<dbReference type="Proteomes" id="UP000215185">
    <property type="component" value="Chromosome 1"/>
</dbReference>
<feature type="transmembrane region" description="Helical" evidence="1">
    <location>
        <begin position="160"/>
        <end position="182"/>
    </location>
</feature>
<dbReference type="eggNOG" id="ENOG5033F46">
    <property type="taxonomic scope" value="Bacteria"/>
</dbReference>
<organism evidence="2 3">
    <name type="scientific">Streptococcus merionis</name>
    <dbReference type="NCBI Taxonomy" id="400065"/>
    <lineage>
        <taxon>Bacteria</taxon>
        <taxon>Bacillati</taxon>
        <taxon>Bacillota</taxon>
        <taxon>Bacilli</taxon>
        <taxon>Lactobacillales</taxon>
        <taxon>Streptococcaceae</taxon>
        <taxon>Streptococcus</taxon>
    </lineage>
</organism>
<feature type="transmembrane region" description="Helical" evidence="1">
    <location>
        <begin position="127"/>
        <end position="153"/>
    </location>
</feature>
<keyword evidence="1" id="KW-0472">Membrane</keyword>
<evidence type="ECO:0000256" key="1">
    <source>
        <dbReference type="SAM" id="Phobius"/>
    </source>
</evidence>
<feature type="transmembrane region" description="Helical" evidence="1">
    <location>
        <begin position="89"/>
        <end position="107"/>
    </location>
</feature>
<reference evidence="2 3" key="1">
    <citation type="submission" date="2017-06" db="EMBL/GenBank/DDBJ databases">
        <authorList>
            <consortium name="Pathogen Informatics"/>
        </authorList>
    </citation>
    <scope>NUCLEOTIDE SEQUENCE [LARGE SCALE GENOMIC DNA]</scope>
    <source>
        <strain evidence="2 3">NCTC13788</strain>
    </source>
</reference>
<name>A0A239T0H4_9STRE</name>